<dbReference type="EMBL" id="JBFDAA010000017">
    <property type="protein sequence ID" value="KAL1116933.1"/>
    <property type="molecule type" value="Genomic_DNA"/>
</dbReference>
<sequence length="293" mass="33053">MARLAAFRPTPRRLLATAQGGKTASSHEEHPDGWDKTADFGFERVTPEEKTSRVYSVFERVAGSYDVMNDAMSLGLHRVWKDVLMERLAPPHGTRLLDVAGGTGDIAYRFLKYLKNLEPPGSEKPSHVTVSDINRAMLDAGRERWSTSHGEWTHPDDTVDWLEANAEQLPVDDESYSAYTIAFGIRNVTDKTKALREAYRVLRPGGRFMCLEFSRVDNRALSWAYDQYSFQVIPALGHVIAGDWHSYRYLVESIRKFPDQETFAGMIRGVGFKGVTYENLTFGVVAIHSGFKV</sequence>
<dbReference type="Proteomes" id="UP001558652">
    <property type="component" value="Unassembled WGS sequence"/>
</dbReference>
<evidence type="ECO:0000256" key="5">
    <source>
        <dbReference type="ARBA" id="ARBA00046387"/>
    </source>
</evidence>
<keyword evidence="1 6" id="KW-0489">Methyltransferase</keyword>
<dbReference type="GO" id="GO:0032259">
    <property type="term" value="P:methylation"/>
    <property type="evidence" value="ECO:0007669"/>
    <property type="project" value="UniProtKB-KW"/>
</dbReference>
<dbReference type="PANTHER" id="PTHR43591:SF24">
    <property type="entry name" value="2-METHOXY-6-POLYPRENYL-1,4-BENZOQUINOL METHYLASE, MITOCHONDRIAL"/>
    <property type="match status" value="1"/>
</dbReference>
<comment type="pathway">
    <text evidence="6">Cofactor biosynthesis; ubiquinone biosynthesis.</text>
</comment>
<evidence type="ECO:0000256" key="7">
    <source>
        <dbReference type="SAM" id="MobiDB-lite"/>
    </source>
</evidence>
<dbReference type="PROSITE" id="PS01183">
    <property type="entry name" value="UBIE_1"/>
    <property type="match status" value="1"/>
</dbReference>
<keyword evidence="6" id="KW-0496">Mitochondrion</keyword>
<dbReference type="GO" id="GO:0008425">
    <property type="term" value="F:2-methoxy-6-polyprenyl-1,4-benzoquinol methyltransferase activity"/>
    <property type="evidence" value="ECO:0007669"/>
    <property type="project" value="UniProtKB-UniRule"/>
</dbReference>
<evidence type="ECO:0000256" key="4">
    <source>
        <dbReference type="ARBA" id="ARBA00022691"/>
    </source>
</evidence>
<proteinExistence type="inferred from homology"/>
<comment type="catalytic activity">
    <reaction evidence="6">
        <text>a 2-methoxy-6-(all-trans-polyprenyl)benzene-1,4-diol + S-adenosyl-L-methionine = a 5-methoxy-2-methyl-3-(all-trans-polyprenyl)benzene-1,4-diol + S-adenosyl-L-homocysteine + H(+)</text>
        <dbReference type="Rhea" id="RHEA:28286"/>
        <dbReference type="Rhea" id="RHEA-COMP:10858"/>
        <dbReference type="Rhea" id="RHEA-COMP:10859"/>
        <dbReference type="ChEBI" id="CHEBI:15378"/>
        <dbReference type="ChEBI" id="CHEBI:57856"/>
        <dbReference type="ChEBI" id="CHEBI:59789"/>
        <dbReference type="ChEBI" id="CHEBI:84166"/>
        <dbReference type="ChEBI" id="CHEBI:84167"/>
        <dbReference type="EC" id="2.1.1.201"/>
    </reaction>
</comment>
<dbReference type="AlphaFoldDB" id="A0ABD0Y0M7"/>
<dbReference type="SUPFAM" id="SSF53335">
    <property type="entry name" value="S-adenosyl-L-methionine-dependent methyltransferases"/>
    <property type="match status" value="1"/>
</dbReference>
<evidence type="ECO:0000256" key="2">
    <source>
        <dbReference type="ARBA" id="ARBA00022679"/>
    </source>
</evidence>
<dbReference type="HAMAP" id="MF_01813">
    <property type="entry name" value="MenG_UbiE_methyltr"/>
    <property type="match status" value="1"/>
</dbReference>
<keyword evidence="6" id="KW-0472">Membrane</keyword>
<keyword evidence="2 6" id="KW-0808">Transferase</keyword>
<evidence type="ECO:0000256" key="1">
    <source>
        <dbReference type="ARBA" id="ARBA00022603"/>
    </source>
</evidence>
<dbReference type="InterPro" id="IPR029063">
    <property type="entry name" value="SAM-dependent_MTases_sf"/>
</dbReference>
<keyword evidence="6" id="KW-0999">Mitochondrion inner membrane</keyword>
<keyword evidence="3 6" id="KW-0831">Ubiquinone biosynthesis</keyword>
<comment type="similarity">
    <text evidence="6">Belongs to the class I-like SAM-binding methyltransferase superfamily. MenG/UbiE family.</text>
</comment>
<organism evidence="8 9">
    <name type="scientific">Ranatra chinensis</name>
    <dbReference type="NCBI Taxonomy" id="642074"/>
    <lineage>
        <taxon>Eukaryota</taxon>
        <taxon>Metazoa</taxon>
        <taxon>Ecdysozoa</taxon>
        <taxon>Arthropoda</taxon>
        <taxon>Hexapoda</taxon>
        <taxon>Insecta</taxon>
        <taxon>Pterygota</taxon>
        <taxon>Neoptera</taxon>
        <taxon>Paraneoptera</taxon>
        <taxon>Hemiptera</taxon>
        <taxon>Heteroptera</taxon>
        <taxon>Panheteroptera</taxon>
        <taxon>Nepomorpha</taxon>
        <taxon>Nepidae</taxon>
        <taxon>Ranatrinae</taxon>
        <taxon>Ranatra</taxon>
    </lineage>
</organism>
<comment type="subcellular location">
    <subcellularLocation>
        <location evidence="6">Mitochondrion inner membrane</location>
        <topology evidence="6">Peripheral membrane protein</topology>
        <orientation evidence="6">Matrix side</orientation>
    </subcellularLocation>
</comment>
<dbReference type="PROSITE" id="PS01184">
    <property type="entry name" value="UBIE_2"/>
    <property type="match status" value="1"/>
</dbReference>
<dbReference type="EC" id="2.1.1.201" evidence="6"/>
<name>A0ABD0Y0M7_9HEMI</name>
<dbReference type="InterPro" id="IPR023576">
    <property type="entry name" value="UbiE/COQ5_MeTrFase_CS"/>
</dbReference>
<comment type="function">
    <text evidence="6">Methyltransferase required for the conversion of 2-polyprenyl-6-methoxy-1,4-benzoquinol (DDMQH2) to 2-polyprenyl-3-methyl-6-methoxy-1,4-benzoquinol (DMQH2).</text>
</comment>
<dbReference type="GO" id="GO:0031314">
    <property type="term" value="C:extrinsic component of mitochondrial inner membrane"/>
    <property type="evidence" value="ECO:0007669"/>
    <property type="project" value="UniProtKB-UniRule"/>
</dbReference>
<dbReference type="InterPro" id="IPR004033">
    <property type="entry name" value="UbiE/COQ5_MeTrFase"/>
</dbReference>
<evidence type="ECO:0000313" key="8">
    <source>
        <dbReference type="EMBL" id="KAL1116933.1"/>
    </source>
</evidence>
<accession>A0ABD0Y0M7</accession>
<dbReference type="NCBIfam" id="TIGR01934">
    <property type="entry name" value="MenG_MenH_UbiE"/>
    <property type="match status" value="1"/>
</dbReference>
<feature type="compositionally biased region" description="Basic and acidic residues" evidence="7">
    <location>
        <begin position="25"/>
        <end position="37"/>
    </location>
</feature>
<evidence type="ECO:0000256" key="3">
    <source>
        <dbReference type="ARBA" id="ARBA00022688"/>
    </source>
</evidence>
<gene>
    <name evidence="6" type="primary">coq5</name>
    <name evidence="8" type="ORF">AAG570_005402</name>
</gene>
<dbReference type="CDD" id="cd02440">
    <property type="entry name" value="AdoMet_MTases"/>
    <property type="match status" value="1"/>
</dbReference>
<dbReference type="Gene3D" id="3.40.50.150">
    <property type="entry name" value="Vaccinia Virus protein VP39"/>
    <property type="match status" value="1"/>
</dbReference>
<dbReference type="PROSITE" id="PS51608">
    <property type="entry name" value="SAM_MT_UBIE"/>
    <property type="match status" value="1"/>
</dbReference>
<keyword evidence="9" id="KW-1185">Reference proteome</keyword>
<keyword evidence="4 6" id="KW-0949">S-adenosyl-L-methionine</keyword>
<dbReference type="PANTHER" id="PTHR43591">
    <property type="entry name" value="METHYLTRANSFERASE"/>
    <property type="match status" value="1"/>
</dbReference>
<feature type="binding site" evidence="6">
    <location>
        <position position="103"/>
    </location>
    <ligand>
        <name>S-adenosyl-L-methionine</name>
        <dbReference type="ChEBI" id="CHEBI:59789"/>
    </ligand>
</feature>
<evidence type="ECO:0000256" key="6">
    <source>
        <dbReference type="HAMAP-Rule" id="MF_03191"/>
    </source>
</evidence>
<dbReference type="FunFam" id="3.40.50.150:FF:000064">
    <property type="entry name" value="2-methoxy-6-polyprenyl-1,4-benzoquinol methylase, mitochondrial"/>
    <property type="match status" value="1"/>
</dbReference>
<feature type="binding site" evidence="6">
    <location>
        <begin position="165"/>
        <end position="166"/>
    </location>
    <ligand>
        <name>S-adenosyl-L-methionine</name>
        <dbReference type="ChEBI" id="CHEBI:59789"/>
    </ligand>
</feature>
<comment type="caution">
    <text evidence="8">The sequence shown here is derived from an EMBL/GenBank/DDBJ whole genome shotgun (WGS) entry which is preliminary data.</text>
</comment>
<dbReference type="Pfam" id="PF01209">
    <property type="entry name" value="Ubie_methyltran"/>
    <property type="match status" value="1"/>
</dbReference>
<comment type="caution">
    <text evidence="6">Lacks conserved residue(s) required for the propagation of feature annotation.</text>
</comment>
<reference evidence="8 9" key="1">
    <citation type="submission" date="2024-07" db="EMBL/GenBank/DDBJ databases">
        <title>Chromosome-level genome assembly of the water stick insect Ranatra chinensis (Heteroptera: Nepidae).</title>
        <authorList>
            <person name="Liu X."/>
        </authorList>
    </citation>
    <scope>NUCLEOTIDE SEQUENCE [LARGE SCALE GENOMIC DNA]</scope>
    <source>
        <strain evidence="8">Cailab_2021Rc</strain>
        <tissue evidence="8">Muscle</tissue>
    </source>
</reference>
<feature type="region of interest" description="Disordered" evidence="7">
    <location>
        <begin position="15"/>
        <end position="37"/>
    </location>
</feature>
<protein>
    <recommendedName>
        <fullName evidence="6">2-methoxy-6-polyprenyl-1,4-benzoquinol methylase, mitochondrial</fullName>
        <ecNumber evidence="6">2.1.1.201</ecNumber>
    </recommendedName>
    <alternativeName>
        <fullName evidence="6">Ubiquinone biosynthesis methyltransferase COQ5</fullName>
    </alternativeName>
</protein>
<evidence type="ECO:0000313" key="9">
    <source>
        <dbReference type="Proteomes" id="UP001558652"/>
    </source>
</evidence>
<comment type="subunit">
    <text evidence="5">Component of a multi-subunit COQ enzyme complex, composed of at least COQ3, COQ4, COQ5, COQ6, COQ7 and COQ9. Interacts with PYURF; the interaction is direct, stabilizes COQ5 protein and associates PYURF with COQ enzyme complex.</text>
</comment>
<feature type="binding site" evidence="6">
    <location>
        <position position="132"/>
    </location>
    <ligand>
        <name>S-adenosyl-L-methionine</name>
        <dbReference type="ChEBI" id="CHEBI:59789"/>
    </ligand>
</feature>